<accession>A0A0E9TWI9</accession>
<name>A0A0E9TWI9_ANGAN</name>
<evidence type="ECO:0000313" key="1">
    <source>
        <dbReference type="EMBL" id="JAH58049.1"/>
    </source>
</evidence>
<organism evidence="1">
    <name type="scientific">Anguilla anguilla</name>
    <name type="common">European freshwater eel</name>
    <name type="synonym">Muraena anguilla</name>
    <dbReference type="NCBI Taxonomy" id="7936"/>
    <lineage>
        <taxon>Eukaryota</taxon>
        <taxon>Metazoa</taxon>
        <taxon>Chordata</taxon>
        <taxon>Craniata</taxon>
        <taxon>Vertebrata</taxon>
        <taxon>Euteleostomi</taxon>
        <taxon>Actinopterygii</taxon>
        <taxon>Neopterygii</taxon>
        <taxon>Teleostei</taxon>
        <taxon>Anguilliformes</taxon>
        <taxon>Anguillidae</taxon>
        <taxon>Anguilla</taxon>
    </lineage>
</organism>
<reference evidence="1" key="2">
    <citation type="journal article" date="2015" name="Fish Shellfish Immunol.">
        <title>Early steps in the European eel (Anguilla anguilla)-Vibrio vulnificus interaction in the gills: Role of the RtxA13 toxin.</title>
        <authorList>
            <person name="Callol A."/>
            <person name="Pajuelo D."/>
            <person name="Ebbesson L."/>
            <person name="Teles M."/>
            <person name="MacKenzie S."/>
            <person name="Amaro C."/>
        </authorList>
    </citation>
    <scope>NUCLEOTIDE SEQUENCE</scope>
</reference>
<sequence>MKTHSISVSVVYRPALLHFQVFLILKYCRG</sequence>
<dbReference type="AlphaFoldDB" id="A0A0E9TWI9"/>
<proteinExistence type="predicted"/>
<protein>
    <submittedName>
        <fullName evidence="1">Uncharacterized protein</fullName>
    </submittedName>
</protein>
<dbReference type="EMBL" id="GBXM01050528">
    <property type="protein sequence ID" value="JAH58049.1"/>
    <property type="molecule type" value="Transcribed_RNA"/>
</dbReference>
<reference evidence="1" key="1">
    <citation type="submission" date="2014-11" db="EMBL/GenBank/DDBJ databases">
        <authorList>
            <person name="Amaro Gonzalez C."/>
        </authorList>
    </citation>
    <scope>NUCLEOTIDE SEQUENCE</scope>
</reference>